<dbReference type="InterPro" id="IPR014729">
    <property type="entry name" value="Rossmann-like_a/b/a_fold"/>
</dbReference>
<comment type="domain">
    <text evidence="8">The N-terminal region contains the highly conserved SGGXDS motif, predicted to be a P-loop motif involved in ATP binding.</text>
</comment>
<protein>
    <recommendedName>
        <fullName evidence="8">tRNA(Ile)-lysidine synthase</fullName>
        <ecNumber evidence="8">6.3.4.19</ecNumber>
    </recommendedName>
    <alternativeName>
        <fullName evidence="8">tRNA(Ile)-2-lysyl-cytidine synthase</fullName>
    </alternativeName>
    <alternativeName>
        <fullName evidence="8">tRNA(Ile)-lysidine synthetase</fullName>
    </alternativeName>
</protein>
<dbReference type="CDD" id="cd01992">
    <property type="entry name" value="TilS_N"/>
    <property type="match status" value="1"/>
</dbReference>
<dbReference type="EC" id="6.3.4.19" evidence="8"/>
<evidence type="ECO:0000256" key="4">
    <source>
        <dbReference type="ARBA" id="ARBA00022694"/>
    </source>
</evidence>
<dbReference type="SMART" id="SM00977">
    <property type="entry name" value="TilS_C"/>
    <property type="match status" value="1"/>
</dbReference>
<dbReference type="InterPro" id="IPR012795">
    <property type="entry name" value="tRNA_Ile_lys_synt_N"/>
</dbReference>
<dbReference type="AlphaFoldDB" id="A0A7Z0VLD3"/>
<evidence type="ECO:0000313" key="11">
    <source>
        <dbReference type="Proteomes" id="UP000094769"/>
    </source>
</evidence>
<gene>
    <name evidence="8 10" type="primary">tilS</name>
    <name evidence="10" type="ORF">CODIS_21220</name>
</gene>
<dbReference type="Pfam" id="PF09179">
    <property type="entry name" value="TilS"/>
    <property type="match status" value="1"/>
</dbReference>
<dbReference type="InterPro" id="IPR012094">
    <property type="entry name" value="tRNA_Ile_lys_synt"/>
</dbReference>
<proteinExistence type="inferred from homology"/>
<evidence type="ECO:0000313" key="10">
    <source>
        <dbReference type="EMBL" id="ODJ87705.1"/>
    </source>
</evidence>
<comment type="caution">
    <text evidence="10">The sequence shown here is derived from an EMBL/GenBank/DDBJ whole genome shotgun (WGS) entry which is preliminary data.</text>
</comment>
<dbReference type="NCBIfam" id="TIGR02432">
    <property type="entry name" value="lysidine_TilS_N"/>
    <property type="match status" value="1"/>
</dbReference>
<dbReference type="Gene3D" id="1.20.59.20">
    <property type="match status" value="1"/>
</dbReference>
<dbReference type="InterPro" id="IPR011063">
    <property type="entry name" value="TilS/TtcA_N"/>
</dbReference>
<sequence>MNLTATRLLETLRQLPSASSCHIALSGGLDSCVLLHLLAELRSQLPYDLHAIHVHHGLQYQADSWQTHCERVCQGYDIPLDTVRLTLNVNSGESLEAVAREARYRAMAEQMGEGDLLLTAQHQDDQAETLLLQLMRGSGPAGLASMPPLTHFGPGWLARPLLTFSRESLEAYAEHHNLSWQEDPSNRDQRFDRNFIRHQVMPLLRSRWPAAATTLSRAARLSGELLMLVREEAEEDLAKARTKDVDTLSITALKQFNSIRLRNLLRHWISANDAPLPSSKKLARIVCEAVHGRIDAVPLITWEDWEVRRYRDRLYLSRARVIDLPNQPLIWSAGDEMVLPEGLGRLIARPGEDGISAVRWRQGEVEVRFRRGGERCKISGRPGHRSLKKLFQEWGVPPWEREYIPLIYLDGELTVIPGRCICNTTHVHPGEQTVVIEWESESNWL</sequence>
<evidence type="ECO:0000256" key="1">
    <source>
        <dbReference type="ARBA" id="ARBA00004496"/>
    </source>
</evidence>
<dbReference type="HAMAP" id="MF_01161">
    <property type="entry name" value="tRNA_Ile_lys_synt"/>
    <property type="match status" value="1"/>
</dbReference>
<dbReference type="GO" id="GO:0005737">
    <property type="term" value="C:cytoplasm"/>
    <property type="evidence" value="ECO:0007669"/>
    <property type="project" value="UniProtKB-SubCell"/>
</dbReference>
<dbReference type="PANTHER" id="PTHR43033">
    <property type="entry name" value="TRNA(ILE)-LYSIDINE SYNTHASE-RELATED"/>
    <property type="match status" value="1"/>
</dbReference>
<reference evidence="10 11" key="1">
    <citation type="submission" date="2016-06" db="EMBL/GenBank/DDBJ databases">
        <title>Genome sequence of endosymbiont of Candidatus Endolucinida thiodiazotropha.</title>
        <authorList>
            <person name="Poehlein A."/>
            <person name="Koenig S."/>
            <person name="Heiden S.E."/>
            <person name="Thuermer A."/>
            <person name="Voget S."/>
            <person name="Daniel R."/>
            <person name="Markert S."/>
            <person name="Gros O."/>
            <person name="Schweder T."/>
        </authorList>
    </citation>
    <scope>NUCLEOTIDE SEQUENCE [LARGE SCALE GENOMIC DNA]</scope>
    <source>
        <strain evidence="10 11">COS</strain>
    </source>
</reference>
<keyword evidence="3 8" id="KW-0436">Ligase</keyword>
<dbReference type="Gene3D" id="3.40.50.620">
    <property type="entry name" value="HUPs"/>
    <property type="match status" value="1"/>
</dbReference>
<evidence type="ECO:0000256" key="2">
    <source>
        <dbReference type="ARBA" id="ARBA00022490"/>
    </source>
</evidence>
<comment type="function">
    <text evidence="8">Ligates lysine onto the cytidine present at position 34 of the AUA codon-specific tRNA(Ile) that contains the anticodon CAU, in an ATP-dependent manner. Cytidine is converted to lysidine, thus changing the amino acid specificity of the tRNA from methionine to isoleucine.</text>
</comment>
<evidence type="ECO:0000256" key="8">
    <source>
        <dbReference type="HAMAP-Rule" id="MF_01161"/>
    </source>
</evidence>
<evidence type="ECO:0000256" key="6">
    <source>
        <dbReference type="ARBA" id="ARBA00022840"/>
    </source>
</evidence>
<name>A0A7Z0VLD3_9GAMM</name>
<evidence type="ECO:0000259" key="9">
    <source>
        <dbReference type="SMART" id="SM00977"/>
    </source>
</evidence>
<keyword evidence="5 8" id="KW-0547">Nucleotide-binding</keyword>
<dbReference type="InterPro" id="IPR012796">
    <property type="entry name" value="Lysidine-tRNA-synth_C"/>
</dbReference>
<feature type="domain" description="Lysidine-tRNA(Ile) synthetase C-terminal" evidence="9">
    <location>
        <begin position="365"/>
        <end position="438"/>
    </location>
</feature>
<dbReference type="GO" id="GO:0005524">
    <property type="term" value="F:ATP binding"/>
    <property type="evidence" value="ECO:0007669"/>
    <property type="project" value="UniProtKB-UniRule"/>
</dbReference>
<keyword evidence="6 8" id="KW-0067">ATP-binding</keyword>
<dbReference type="GO" id="GO:0032267">
    <property type="term" value="F:tRNA(Ile)-lysidine synthase activity"/>
    <property type="evidence" value="ECO:0007669"/>
    <property type="project" value="UniProtKB-EC"/>
</dbReference>
<accession>A0A7Z0VLD3</accession>
<dbReference type="NCBIfam" id="TIGR02433">
    <property type="entry name" value="lysidine_TilS_C"/>
    <property type="match status" value="1"/>
</dbReference>
<dbReference type="Pfam" id="PF11734">
    <property type="entry name" value="TilS_C"/>
    <property type="match status" value="1"/>
</dbReference>
<evidence type="ECO:0000256" key="5">
    <source>
        <dbReference type="ARBA" id="ARBA00022741"/>
    </source>
</evidence>
<dbReference type="EMBL" id="MARB01000010">
    <property type="protein sequence ID" value="ODJ87705.1"/>
    <property type="molecule type" value="Genomic_DNA"/>
</dbReference>
<dbReference type="SUPFAM" id="SSF56037">
    <property type="entry name" value="PheT/TilS domain"/>
    <property type="match status" value="1"/>
</dbReference>
<keyword evidence="11" id="KW-1185">Reference proteome</keyword>
<comment type="subcellular location">
    <subcellularLocation>
        <location evidence="1 8">Cytoplasm</location>
    </subcellularLocation>
</comment>
<feature type="binding site" evidence="8">
    <location>
        <begin position="26"/>
        <end position="31"/>
    </location>
    <ligand>
        <name>ATP</name>
        <dbReference type="ChEBI" id="CHEBI:30616"/>
    </ligand>
</feature>
<dbReference type="Proteomes" id="UP000094769">
    <property type="component" value="Unassembled WGS sequence"/>
</dbReference>
<dbReference type="OrthoDB" id="9807403at2"/>
<dbReference type="RefSeq" id="WP_069124718.1">
    <property type="nucleotide sequence ID" value="NZ_MARB01000010.1"/>
</dbReference>
<organism evidence="10 11">
    <name type="scientific">Candidatus Thiodiazotropha endolucinida</name>
    <dbReference type="NCBI Taxonomy" id="1655433"/>
    <lineage>
        <taxon>Bacteria</taxon>
        <taxon>Pseudomonadati</taxon>
        <taxon>Pseudomonadota</taxon>
        <taxon>Gammaproteobacteria</taxon>
        <taxon>Chromatiales</taxon>
        <taxon>Sedimenticolaceae</taxon>
        <taxon>Candidatus Thiodiazotropha</taxon>
    </lineage>
</organism>
<dbReference type="SUPFAM" id="SSF52402">
    <property type="entry name" value="Adenine nucleotide alpha hydrolases-like"/>
    <property type="match status" value="1"/>
</dbReference>
<evidence type="ECO:0000256" key="7">
    <source>
        <dbReference type="ARBA" id="ARBA00048539"/>
    </source>
</evidence>
<dbReference type="SUPFAM" id="SSF82829">
    <property type="entry name" value="MesJ substrate recognition domain-like"/>
    <property type="match status" value="1"/>
</dbReference>
<keyword evidence="4 8" id="KW-0819">tRNA processing</keyword>
<dbReference type="PANTHER" id="PTHR43033:SF1">
    <property type="entry name" value="TRNA(ILE)-LYSIDINE SYNTHASE-RELATED"/>
    <property type="match status" value="1"/>
</dbReference>
<keyword evidence="2 8" id="KW-0963">Cytoplasm</keyword>
<comment type="similarity">
    <text evidence="8">Belongs to the tRNA(Ile)-lysidine synthase family.</text>
</comment>
<dbReference type="Pfam" id="PF01171">
    <property type="entry name" value="ATP_bind_3"/>
    <property type="match status" value="1"/>
</dbReference>
<dbReference type="GO" id="GO:0006400">
    <property type="term" value="P:tRNA modification"/>
    <property type="evidence" value="ECO:0007669"/>
    <property type="project" value="UniProtKB-UniRule"/>
</dbReference>
<evidence type="ECO:0000256" key="3">
    <source>
        <dbReference type="ARBA" id="ARBA00022598"/>
    </source>
</evidence>
<dbReference type="InterPro" id="IPR015262">
    <property type="entry name" value="tRNA_Ile_lys_synt_subst-bd"/>
</dbReference>
<comment type="catalytic activity">
    <reaction evidence="7 8">
        <text>cytidine(34) in tRNA(Ile2) + L-lysine + ATP = lysidine(34) in tRNA(Ile2) + AMP + diphosphate + H(+)</text>
        <dbReference type="Rhea" id="RHEA:43744"/>
        <dbReference type="Rhea" id="RHEA-COMP:10625"/>
        <dbReference type="Rhea" id="RHEA-COMP:10670"/>
        <dbReference type="ChEBI" id="CHEBI:15378"/>
        <dbReference type="ChEBI" id="CHEBI:30616"/>
        <dbReference type="ChEBI" id="CHEBI:32551"/>
        <dbReference type="ChEBI" id="CHEBI:33019"/>
        <dbReference type="ChEBI" id="CHEBI:82748"/>
        <dbReference type="ChEBI" id="CHEBI:83665"/>
        <dbReference type="ChEBI" id="CHEBI:456215"/>
        <dbReference type="EC" id="6.3.4.19"/>
    </reaction>
</comment>